<dbReference type="RefSeq" id="WP_244509590.1">
    <property type="nucleotide sequence ID" value="NZ_FOAD01000001.1"/>
</dbReference>
<dbReference type="GO" id="GO:0016887">
    <property type="term" value="F:ATP hydrolysis activity"/>
    <property type="evidence" value="ECO:0007669"/>
    <property type="project" value="InterPro"/>
</dbReference>
<reference evidence="3 4" key="1">
    <citation type="submission" date="2016-10" db="EMBL/GenBank/DDBJ databases">
        <authorList>
            <person name="de Groot N.N."/>
        </authorList>
    </citation>
    <scope>NUCLEOTIDE SEQUENCE [LARGE SCALE GENOMIC DNA]</scope>
    <source>
        <strain evidence="3 4">CDM_5</strain>
    </source>
</reference>
<protein>
    <submittedName>
        <fullName evidence="3">Type IV secretory pathway ATPase VirB11/Archaellum biosynthesis ATPase</fullName>
    </submittedName>
</protein>
<proteinExistence type="inferred from homology"/>
<dbReference type="Gene3D" id="3.40.50.300">
    <property type="entry name" value="P-loop containing nucleotide triphosphate hydrolases"/>
    <property type="match status" value="1"/>
</dbReference>
<dbReference type="Proteomes" id="UP000183894">
    <property type="component" value="Unassembled WGS sequence"/>
</dbReference>
<feature type="domain" description="Bacterial type II secretion system protein E" evidence="2">
    <location>
        <begin position="314"/>
        <end position="577"/>
    </location>
</feature>
<sequence length="672" mass="69277">MPLDLAAALGLDDSSSADAGRSLSRTVSDYLVDSPVADSLPDSLVDSDDADSSPACDCAPTFSTPTDDLHDDDAVLLVDASTCPYGGSLATSPSCRATAIGALEDRDADSVVVRQGGREWRYDDASTALLVAAGRFAERVGFRDDRLAERARRDPLAAAHEATGRAGPVKRAAVEAGLTEGAARAADYDDALRAVVGPTIARSRVDPKPPADARLVSTTDLDSGAVARRYEAPNGPVYHLDPLASTLDADSAQTLADAHDALAQGRVEAGERAPGRAVRLVADADDPVDVLTSILAKHTHGHGVLDDLFSDPAVSDVYVSTPADENPIRVVVDGESMPTNVRLAPGGAESLASRLRRVSGASFSRADPTLDTVVEAGGATVRVAGVTAPASDGLGFAFRRHDETPLTLPALVENGTISADAAALCSLAVERGASVLVAGARGAGKTTFLGSLVWELPASVRTVLIEDTPELPAAALRAADRDVQTLRTDTTGGPEPTPQEALHAALRLGDGALAVGEVRGEEASVLYEAMRVGANASAVLGTIHGDGAADVRERVVSDLGVPASSFAATDLVVTCERADDHRVARIEEVRPTDGDASFETLFSHDGASLTPTGCVSRGNSAAIESLARSGESYADVLDAIDERARRLESLAATGRTTPTDLANARAGGVSRC</sequence>
<evidence type="ECO:0000313" key="4">
    <source>
        <dbReference type="Proteomes" id="UP000183894"/>
    </source>
</evidence>
<dbReference type="Pfam" id="PF00437">
    <property type="entry name" value="T2SSE"/>
    <property type="match status" value="1"/>
</dbReference>
<name>A0A1H7GT76_HALLR</name>
<dbReference type="SUPFAM" id="SSF52540">
    <property type="entry name" value="P-loop containing nucleoside triphosphate hydrolases"/>
    <property type="match status" value="1"/>
</dbReference>
<dbReference type="InterPro" id="IPR050921">
    <property type="entry name" value="T4SS_GSP_E_ATPase"/>
</dbReference>
<organism evidence="3 4">
    <name type="scientific">Haloferax larsenii</name>
    <dbReference type="NCBI Taxonomy" id="302484"/>
    <lineage>
        <taxon>Archaea</taxon>
        <taxon>Methanobacteriati</taxon>
        <taxon>Methanobacteriota</taxon>
        <taxon>Stenosarchaea group</taxon>
        <taxon>Halobacteria</taxon>
        <taxon>Halobacteriales</taxon>
        <taxon>Haloferacaceae</taxon>
        <taxon>Haloferax</taxon>
    </lineage>
</organism>
<evidence type="ECO:0000256" key="1">
    <source>
        <dbReference type="ARBA" id="ARBA00006611"/>
    </source>
</evidence>
<gene>
    <name evidence="3" type="ORF">SAMN04488691_101368</name>
</gene>
<evidence type="ECO:0000259" key="2">
    <source>
        <dbReference type="Pfam" id="PF00437"/>
    </source>
</evidence>
<dbReference type="EMBL" id="FOAD01000001">
    <property type="protein sequence ID" value="SEK40232.1"/>
    <property type="molecule type" value="Genomic_DNA"/>
</dbReference>
<evidence type="ECO:0000313" key="3">
    <source>
        <dbReference type="EMBL" id="SEK40232.1"/>
    </source>
</evidence>
<dbReference type="PANTHER" id="PTHR30486:SF6">
    <property type="entry name" value="TYPE IV PILUS RETRACTATION ATPASE PILT"/>
    <property type="match status" value="1"/>
</dbReference>
<dbReference type="PANTHER" id="PTHR30486">
    <property type="entry name" value="TWITCHING MOTILITY PROTEIN PILT"/>
    <property type="match status" value="1"/>
</dbReference>
<dbReference type="InterPro" id="IPR001482">
    <property type="entry name" value="T2SS/T4SS_dom"/>
</dbReference>
<comment type="similarity">
    <text evidence="1">Belongs to the GSP E family.</text>
</comment>
<dbReference type="AlphaFoldDB" id="A0A1H7GT76"/>
<dbReference type="InterPro" id="IPR027417">
    <property type="entry name" value="P-loop_NTPase"/>
</dbReference>
<accession>A0A1H7GT76</accession>
<dbReference type="Gene3D" id="3.30.450.380">
    <property type="match status" value="1"/>
</dbReference>